<evidence type="ECO:0000256" key="2">
    <source>
        <dbReference type="ARBA" id="ARBA00023284"/>
    </source>
</evidence>
<dbReference type="Gene3D" id="3.40.30.10">
    <property type="entry name" value="Glutaredoxin"/>
    <property type="match status" value="1"/>
</dbReference>
<dbReference type="PRINTS" id="PR00160">
    <property type="entry name" value="GLUTAREDOXIN"/>
</dbReference>
<name>A0A0F9CZK8_9ZZZZ</name>
<evidence type="ECO:0000256" key="1">
    <source>
        <dbReference type="ARBA" id="ARBA00023157"/>
    </source>
</evidence>
<dbReference type="InterPro" id="IPR011767">
    <property type="entry name" value="GLR_AS"/>
</dbReference>
<dbReference type="InterPro" id="IPR036249">
    <property type="entry name" value="Thioredoxin-like_sf"/>
</dbReference>
<sequence>MSDVTVYSTRLCPYCFQARRLLRRHGVEWEEHRLSRRSRERLAELSQGGRTFPQVLIDGRSVGGFAELRGLDRDGTLRQMLGRA</sequence>
<evidence type="ECO:0000313" key="4">
    <source>
        <dbReference type="EMBL" id="KKL11066.1"/>
    </source>
</evidence>
<dbReference type="AlphaFoldDB" id="A0A0F9CZK8"/>
<dbReference type="PANTHER" id="PTHR45694:SF18">
    <property type="entry name" value="GLUTAREDOXIN-1-RELATED"/>
    <property type="match status" value="1"/>
</dbReference>
<keyword evidence="1" id="KW-1015">Disulfide bond</keyword>
<gene>
    <name evidence="4" type="ORF">LCGC14_2549540</name>
</gene>
<dbReference type="SUPFAM" id="SSF52833">
    <property type="entry name" value="Thioredoxin-like"/>
    <property type="match status" value="1"/>
</dbReference>
<dbReference type="GO" id="GO:0005737">
    <property type="term" value="C:cytoplasm"/>
    <property type="evidence" value="ECO:0007669"/>
    <property type="project" value="TreeGrafter"/>
</dbReference>
<protein>
    <recommendedName>
        <fullName evidence="3">Glutaredoxin domain-containing protein</fullName>
    </recommendedName>
</protein>
<keyword evidence="2" id="KW-0676">Redox-active center</keyword>
<evidence type="ECO:0000259" key="3">
    <source>
        <dbReference type="Pfam" id="PF00462"/>
    </source>
</evidence>
<dbReference type="InterPro" id="IPR002109">
    <property type="entry name" value="Glutaredoxin"/>
</dbReference>
<dbReference type="Pfam" id="PF00462">
    <property type="entry name" value="Glutaredoxin"/>
    <property type="match status" value="1"/>
</dbReference>
<dbReference type="EMBL" id="LAZR01041804">
    <property type="protein sequence ID" value="KKL11066.1"/>
    <property type="molecule type" value="Genomic_DNA"/>
</dbReference>
<feature type="domain" description="Glutaredoxin" evidence="3">
    <location>
        <begin position="4"/>
        <end position="62"/>
    </location>
</feature>
<dbReference type="PROSITE" id="PS51354">
    <property type="entry name" value="GLUTAREDOXIN_2"/>
    <property type="match status" value="1"/>
</dbReference>
<dbReference type="PROSITE" id="PS00195">
    <property type="entry name" value="GLUTAREDOXIN_1"/>
    <property type="match status" value="1"/>
</dbReference>
<proteinExistence type="predicted"/>
<dbReference type="PANTHER" id="PTHR45694">
    <property type="entry name" value="GLUTAREDOXIN 2"/>
    <property type="match status" value="1"/>
</dbReference>
<comment type="caution">
    <text evidence="4">The sequence shown here is derived from an EMBL/GenBank/DDBJ whole genome shotgun (WGS) entry which is preliminary data.</text>
</comment>
<dbReference type="GO" id="GO:0034599">
    <property type="term" value="P:cellular response to oxidative stress"/>
    <property type="evidence" value="ECO:0007669"/>
    <property type="project" value="TreeGrafter"/>
</dbReference>
<accession>A0A0F9CZK8</accession>
<dbReference type="GO" id="GO:0015038">
    <property type="term" value="F:glutathione disulfide oxidoreductase activity"/>
    <property type="evidence" value="ECO:0007669"/>
    <property type="project" value="TreeGrafter"/>
</dbReference>
<reference evidence="4" key="1">
    <citation type="journal article" date="2015" name="Nature">
        <title>Complex archaea that bridge the gap between prokaryotes and eukaryotes.</title>
        <authorList>
            <person name="Spang A."/>
            <person name="Saw J.H."/>
            <person name="Jorgensen S.L."/>
            <person name="Zaremba-Niedzwiedzka K."/>
            <person name="Martijn J."/>
            <person name="Lind A.E."/>
            <person name="van Eijk R."/>
            <person name="Schleper C."/>
            <person name="Guy L."/>
            <person name="Ettema T.J."/>
        </authorList>
    </citation>
    <scope>NUCLEOTIDE SEQUENCE</scope>
</reference>
<dbReference type="InterPro" id="IPR014025">
    <property type="entry name" value="Glutaredoxin_subgr"/>
</dbReference>
<organism evidence="4">
    <name type="scientific">marine sediment metagenome</name>
    <dbReference type="NCBI Taxonomy" id="412755"/>
    <lineage>
        <taxon>unclassified sequences</taxon>
        <taxon>metagenomes</taxon>
        <taxon>ecological metagenomes</taxon>
    </lineage>
</organism>